<dbReference type="EMBL" id="LAZR01000001">
    <property type="protein sequence ID" value="KKO12511.1"/>
    <property type="molecule type" value="Genomic_DNA"/>
</dbReference>
<dbReference type="Pfam" id="PF13396">
    <property type="entry name" value="PLDc_N"/>
    <property type="match status" value="1"/>
</dbReference>
<keyword evidence="3 6" id="KW-0812">Transmembrane</keyword>
<sequence>MNVVKNICTILVFLVLAALALPLIGAGLGLMFVLAAVFIWLLPVLIILNSDKTSGGEKLAWILAIIFLSWFAWIFYFLLAPIKPRRDYWYD</sequence>
<dbReference type="AlphaFoldDB" id="A0A0F9W5F1"/>
<evidence type="ECO:0000256" key="4">
    <source>
        <dbReference type="ARBA" id="ARBA00022989"/>
    </source>
</evidence>
<dbReference type="GO" id="GO:0005886">
    <property type="term" value="C:plasma membrane"/>
    <property type="evidence" value="ECO:0007669"/>
    <property type="project" value="UniProtKB-SubCell"/>
</dbReference>
<feature type="transmembrane region" description="Helical" evidence="6">
    <location>
        <begin position="30"/>
        <end position="48"/>
    </location>
</feature>
<gene>
    <name evidence="8" type="ORF">LCGC14_0005260</name>
</gene>
<organism evidence="8">
    <name type="scientific">marine sediment metagenome</name>
    <dbReference type="NCBI Taxonomy" id="412755"/>
    <lineage>
        <taxon>unclassified sequences</taxon>
        <taxon>metagenomes</taxon>
        <taxon>ecological metagenomes</taxon>
    </lineage>
</organism>
<evidence type="ECO:0000256" key="1">
    <source>
        <dbReference type="ARBA" id="ARBA00004651"/>
    </source>
</evidence>
<evidence type="ECO:0000259" key="7">
    <source>
        <dbReference type="Pfam" id="PF13396"/>
    </source>
</evidence>
<keyword evidence="5 6" id="KW-0472">Membrane</keyword>
<comment type="caution">
    <text evidence="8">The sequence shown here is derived from an EMBL/GenBank/DDBJ whole genome shotgun (WGS) entry which is preliminary data.</text>
</comment>
<dbReference type="InterPro" id="IPR027379">
    <property type="entry name" value="CLS_N"/>
</dbReference>
<comment type="subcellular location">
    <subcellularLocation>
        <location evidence="1">Cell membrane</location>
        <topology evidence="1">Multi-pass membrane protein</topology>
    </subcellularLocation>
</comment>
<evidence type="ECO:0000256" key="5">
    <source>
        <dbReference type="ARBA" id="ARBA00023136"/>
    </source>
</evidence>
<feature type="domain" description="Cardiolipin synthase N-terminal" evidence="7">
    <location>
        <begin position="39"/>
        <end position="79"/>
    </location>
</feature>
<evidence type="ECO:0000256" key="3">
    <source>
        <dbReference type="ARBA" id="ARBA00022692"/>
    </source>
</evidence>
<evidence type="ECO:0000313" key="8">
    <source>
        <dbReference type="EMBL" id="KKO12511.1"/>
    </source>
</evidence>
<name>A0A0F9W5F1_9ZZZZ</name>
<protein>
    <recommendedName>
        <fullName evidence="7">Cardiolipin synthase N-terminal domain-containing protein</fullName>
    </recommendedName>
</protein>
<keyword evidence="2" id="KW-1003">Cell membrane</keyword>
<accession>A0A0F9W5F1</accession>
<keyword evidence="4 6" id="KW-1133">Transmembrane helix</keyword>
<evidence type="ECO:0000256" key="2">
    <source>
        <dbReference type="ARBA" id="ARBA00022475"/>
    </source>
</evidence>
<proteinExistence type="predicted"/>
<reference evidence="8" key="1">
    <citation type="journal article" date="2015" name="Nature">
        <title>Complex archaea that bridge the gap between prokaryotes and eukaryotes.</title>
        <authorList>
            <person name="Spang A."/>
            <person name="Saw J.H."/>
            <person name="Jorgensen S.L."/>
            <person name="Zaremba-Niedzwiedzka K."/>
            <person name="Martijn J."/>
            <person name="Lind A.E."/>
            <person name="van Eijk R."/>
            <person name="Schleper C."/>
            <person name="Guy L."/>
            <person name="Ettema T.J."/>
        </authorList>
    </citation>
    <scope>NUCLEOTIDE SEQUENCE</scope>
</reference>
<feature type="transmembrane region" description="Helical" evidence="6">
    <location>
        <begin position="60"/>
        <end position="82"/>
    </location>
</feature>
<evidence type="ECO:0000256" key="6">
    <source>
        <dbReference type="SAM" id="Phobius"/>
    </source>
</evidence>